<gene>
    <name evidence="1" type="ORF">SAMN02745887_00943</name>
</gene>
<evidence type="ECO:0000313" key="2">
    <source>
        <dbReference type="Proteomes" id="UP000186513"/>
    </source>
</evidence>
<dbReference type="EMBL" id="FPKR01000003">
    <property type="protein sequence ID" value="SFZ73681.1"/>
    <property type="molecule type" value="Genomic_DNA"/>
</dbReference>
<dbReference type="OrthoDB" id="9921934at2"/>
<proteinExistence type="predicted"/>
<sequence length="245" mass="26349">MATMQLVWISNSPEWEDVQLEASLLARDAERLRLAFRGETDEGGHYGGEIELALRDGVQSLEGEYSVHPPADSPEPFTQVVAFGLTGQLKPGEDGLTYFSGIWDESGVAQAFRIGPLDDQAELASDAPRSAQPGGAQADFAAALAAYALLLPELHNLAAWQQRLTDLSALLAHVAERQAHADATLPDWLREEASGQLEALLDEPVALPGGTPAELRRLADNLAEALRRYGYPLCAAWLGLAEPDA</sequence>
<accession>A0A1K2HAX9</accession>
<protein>
    <submittedName>
        <fullName evidence="1">Uncharacterized protein</fullName>
    </submittedName>
</protein>
<dbReference type="Proteomes" id="UP000186513">
    <property type="component" value="Unassembled WGS sequence"/>
</dbReference>
<keyword evidence="2" id="KW-1185">Reference proteome</keyword>
<organism evidence="1 2">
    <name type="scientific">Chitinimonas taiwanensis DSM 18899</name>
    <dbReference type="NCBI Taxonomy" id="1121279"/>
    <lineage>
        <taxon>Bacteria</taxon>
        <taxon>Pseudomonadati</taxon>
        <taxon>Pseudomonadota</taxon>
        <taxon>Betaproteobacteria</taxon>
        <taxon>Neisseriales</taxon>
        <taxon>Chitinibacteraceae</taxon>
        <taxon>Chitinimonas</taxon>
    </lineage>
</organism>
<name>A0A1K2HAX9_9NEIS</name>
<evidence type="ECO:0000313" key="1">
    <source>
        <dbReference type="EMBL" id="SFZ73681.1"/>
    </source>
</evidence>
<reference evidence="1 2" key="1">
    <citation type="submission" date="2016-11" db="EMBL/GenBank/DDBJ databases">
        <authorList>
            <person name="Jaros S."/>
            <person name="Januszkiewicz K."/>
            <person name="Wedrychowicz H."/>
        </authorList>
    </citation>
    <scope>NUCLEOTIDE SEQUENCE [LARGE SCALE GENOMIC DNA]</scope>
    <source>
        <strain evidence="1 2">DSM 18899</strain>
    </source>
</reference>
<dbReference type="AlphaFoldDB" id="A0A1K2HAX9"/>
<dbReference type="RefSeq" id="WP_072427475.1">
    <property type="nucleotide sequence ID" value="NZ_FPKR01000003.1"/>
</dbReference>